<dbReference type="RefSeq" id="XP_029215343.1">
    <property type="nucleotide sequence ID" value="XM_029361443.1"/>
</dbReference>
<feature type="compositionally biased region" description="Basic and acidic residues" evidence="2">
    <location>
        <begin position="521"/>
        <end position="531"/>
    </location>
</feature>
<reference evidence="3 4" key="1">
    <citation type="submission" date="2017-09" db="EMBL/GenBank/DDBJ databases">
        <title>Genome sequencing of Besnoitia besnoiti strain Bb-Ger1.</title>
        <authorList>
            <person name="Schares G."/>
            <person name="Venepally P."/>
            <person name="Lorenzi H.A."/>
        </authorList>
    </citation>
    <scope>NUCLEOTIDE SEQUENCE [LARGE SCALE GENOMIC DNA]</scope>
    <source>
        <strain evidence="3 4">Bb-Ger1</strain>
    </source>
</reference>
<feature type="region of interest" description="Disordered" evidence="2">
    <location>
        <begin position="84"/>
        <end position="120"/>
    </location>
</feature>
<name>A0A2A9M271_BESBE</name>
<feature type="compositionally biased region" description="Low complexity" evidence="2">
    <location>
        <begin position="103"/>
        <end position="119"/>
    </location>
</feature>
<feature type="compositionally biased region" description="Basic and acidic residues" evidence="2">
    <location>
        <begin position="653"/>
        <end position="668"/>
    </location>
</feature>
<evidence type="ECO:0000256" key="2">
    <source>
        <dbReference type="SAM" id="MobiDB-lite"/>
    </source>
</evidence>
<feature type="region of interest" description="Disordered" evidence="2">
    <location>
        <begin position="790"/>
        <end position="815"/>
    </location>
</feature>
<dbReference type="EMBL" id="NWUJ01000015">
    <property type="protein sequence ID" value="PFH31334.1"/>
    <property type="molecule type" value="Genomic_DNA"/>
</dbReference>
<protein>
    <submittedName>
        <fullName evidence="3">Uncharacterized protein</fullName>
    </submittedName>
</protein>
<feature type="compositionally biased region" description="Low complexity" evidence="2">
    <location>
        <begin position="1036"/>
        <end position="1049"/>
    </location>
</feature>
<evidence type="ECO:0000256" key="1">
    <source>
        <dbReference type="SAM" id="Coils"/>
    </source>
</evidence>
<feature type="region of interest" description="Disordered" evidence="2">
    <location>
        <begin position="1035"/>
        <end position="1056"/>
    </location>
</feature>
<evidence type="ECO:0000313" key="4">
    <source>
        <dbReference type="Proteomes" id="UP000224006"/>
    </source>
</evidence>
<dbReference type="GeneID" id="40307821"/>
<feature type="region of interest" description="Disordered" evidence="2">
    <location>
        <begin position="443"/>
        <end position="462"/>
    </location>
</feature>
<feature type="compositionally biased region" description="Low complexity" evidence="2">
    <location>
        <begin position="626"/>
        <end position="643"/>
    </location>
</feature>
<feature type="region of interest" description="Disordered" evidence="2">
    <location>
        <begin position="729"/>
        <end position="765"/>
    </location>
</feature>
<gene>
    <name evidence="3" type="ORF">BESB_027690</name>
</gene>
<keyword evidence="1" id="KW-0175">Coiled coil</keyword>
<dbReference type="KEGG" id="bbes:BESB_027690"/>
<feature type="compositionally biased region" description="Polar residues" evidence="2">
    <location>
        <begin position="746"/>
        <end position="760"/>
    </location>
</feature>
<feature type="region of interest" description="Disordered" evidence="2">
    <location>
        <begin position="612"/>
        <end position="689"/>
    </location>
</feature>
<feature type="compositionally biased region" description="Polar residues" evidence="2">
    <location>
        <begin position="537"/>
        <end position="546"/>
    </location>
</feature>
<proteinExistence type="predicted"/>
<feature type="compositionally biased region" description="Polar residues" evidence="2">
    <location>
        <begin position="802"/>
        <end position="815"/>
    </location>
</feature>
<dbReference type="Proteomes" id="UP000224006">
    <property type="component" value="Unassembled WGS sequence"/>
</dbReference>
<organism evidence="3 4">
    <name type="scientific">Besnoitia besnoiti</name>
    <name type="common">Apicomplexan protozoan</name>
    <dbReference type="NCBI Taxonomy" id="94643"/>
    <lineage>
        <taxon>Eukaryota</taxon>
        <taxon>Sar</taxon>
        <taxon>Alveolata</taxon>
        <taxon>Apicomplexa</taxon>
        <taxon>Conoidasida</taxon>
        <taxon>Coccidia</taxon>
        <taxon>Eucoccidiorida</taxon>
        <taxon>Eimeriorina</taxon>
        <taxon>Sarcocystidae</taxon>
        <taxon>Besnoitia</taxon>
    </lineage>
</organism>
<feature type="compositionally biased region" description="Polar residues" evidence="2">
    <location>
        <begin position="88"/>
        <end position="97"/>
    </location>
</feature>
<dbReference type="VEuPathDB" id="ToxoDB:BESB_027690"/>
<feature type="region of interest" description="Disordered" evidence="2">
    <location>
        <begin position="233"/>
        <end position="312"/>
    </location>
</feature>
<feature type="coiled-coil region" evidence="1">
    <location>
        <begin position="1098"/>
        <end position="1132"/>
    </location>
</feature>
<feature type="compositionally biased region" description="Low complexity" evidence="2">
    <location>
        <begin position="443"/>
        <end position="459"/>
    </location>
</feature>
<feature type="region of interest" description="Disordered" evidence="2">
    <location>
        <begin position="492"/>
        <end position="597"/>
    </location>
</feature>
<sequence>MEAGQESFRLETKNGAASHCSDRRSLSASACVLDETGSSEREAERASELSVITRALRKPLTSSYCCHDFRGVLCFIPKDIEDSDLRDPTSSGGSVSPRTPEISSSSVASSRSSSSNASAKLADKQRRWSYLPTARGHDIVNSTANAGAWKRLESVPSSNEAPSTLDSYIPCLFYRWPASDLVLVHVHGLDEDLGVVAPMLRTVHQRLQLNVLAMEFPGYGVCTPVDSAAPTPSVANKGSIDGGSPCSMPPNVHSASNKESASADAASQDKDHVQPGSTGVTISGADDGKDNRVDMRKRRESSGGESDEDKTLSSAVATACDGDNAKLLVSLRCLLSFVLRQLRVPPQRVFFSANKLAAGPVIELCSFADLFFNGNNSFGGLILIEPLLVPELGTQNSSGGGLESQVFSDLSLPFKFTLNSQQGSRGERGSDVVVPETFTLLSSLPGGSSGDPSPSVSTSETDVSCSSASFQTTSFPEATLLPRVGVASSLRQESPKTAVEGNVGGTISGTDCPDVSAVERSLPRKSHDPSFPRRVSCTDSVESSLSHKAGKLSRATLGLTRDAAPPSCDRVPEEERQGDTAGCGGAEGRDRAPPGRCSGMQPIFSRCNEGAAGGVQKHMQPDHPAGAEVEATAGAGSAASQSSCRPETGSRQVEQHRGDCSMHSDESKQYAGLSKGTTASGLSFPSEAPTDLVARRKDLLPEDSGGRSESRYSGNPQWAVDEACKPVFTEVPGKNGSCQKDRNLASRRSPTDAANVSTDPVASADAQVASAKQGLARKLGHEGISSEETAFTEGCLKDADTSRQGQETQRTSADETNFIESAAERAEVADATSGRHTACGGTDSAVPCHQESAVDSLSRGYTQHEEESGASTFFSFLTSTVSGSSSGHSTEWEDGRSSNPFLSTLTRLLSGSLVGEGGPQLEEGGRAAAIAQAALEERRKLTLAKDKKIVQKLPAAFGIKQAIAHIREVSCPLLFMKRELYLHMKPHLGNATRCSTAARGASIAVEDGGSSSEDLASDALSKSFSDMDEDYDVFSEDVSSVTSDSSAESTYEDEGLDKTVKGENEDSRWKVFGGGWLRSSAQQSSHVARRKSTEQHIVRESKIEQRRLRQQIRQTKIERMRAREREREARKRATAYLETMSPREKQELEQEEASSSRVIKLLSEMAGSPDKETGVFDFFEEEFYQKLGSFISEALSHHAAAGELDIRGRHSLTPESAADFFSRRATQHMMDKARGVCGRRRSSGGHVDGPQGVCVPLHMFDVPLPYRQRDALAKQSQSKEVSEGKSWIERAFNAYTSYFDLLGSASTVE</sequence>
<keyword evidence="4" id="KW-1185">Reference proteome</keyword>
<dbReference type="OrthoDB" id="10249433at2759"/>
<comment type="caution">
    <text evidence="3">The sequence shown here is derived from an EMBL/GenBank/DDBJ whole genome shotgun (WGS) entry which is preliminary data.</text>
</comment>
<evidence type="ECO:0000313" key="3">
    <source>
        <dbReference type="EMBL" id="PFH31334.1"/>
    </source>
</evidence>
<accession>A0A2A9M271</accession>